<sequence length="230" mass="25129">MAATVLVPPAHCHHRATAATTSRRGGGGGAISHCALSHARRRRGSRAVRAAAPPEQSSVSLAGASGHGSAGDAKAALRQALEGVDRGIFGTTSAQRSEVHRLVELLEARNPTPEPTAELREKVDGCWKLIYSTISILGKKRTKLGLRDFISLGDFLQIIDVKERVDIKLESSTITPEQLMNIFQKNYDMLLAIFNPEGWLEITYVDETLRIGRDDKENIFVLERAHPSEV</sequence>
<dbReference type="InterPro" id="IPR039633">
    <property type="entry name" value="PAP"/>
</dbReference>
<feature type="domain" description="Plastid lipid-associated protein/fibrillin conserved" evidence="5">
    <location>
        <begin position="195"/>
        <end position="222"/>
    </location>
</feature>
<proteinExistence type="predicted"/>
<protein>
    <recommendedName>
        <fullName evidence="5">Plastid lipid-associated protein/fibrillin conserved domain-containing protein</fullName>
    </recommendedName>
</protein>
<gene>
    <name evidence="6" type="ORF">PVAP13_7NG207500</name>
</gene>
<feature type="domain" description="Plastid lipid-associated protein/fibrillin conserved" evidence="5">
    <location>
        <begin position="72"/>
        <end position="163"/>
    </location>
</feature>
<evidence type="ECO:0000256" key="4">
    <source>
        <dbReference type="SAM" id="MobiDB-lite"/>
    </source>
</evidence>
<keyword evidence="3" id="KW-0809">Transit peptide</keyword>
<dbReference type="Pfam" id="PF04755">
    <property type="entry name" value="PAP_fibrillin"/>
    <property type="match status" value="2"/>
</dbReference>
<evidence type="ECO:0000313" key="6">
    <source>
        <dbReference type="EMBL" id="KAG2566198.1"/>
    </source>
</evidence>
<accession>A0A8T0PZ68</accession>
<comment type="subcellular location">
    <subcellularLocation>
        <location evidence="1">Plastid</location>
    </subcellularLocation>
</comment>
<dbReference type="Proteomes" id="UP000823388">
    <property type="component" value="Chromosome 7N"/>
</dbReference>
<evidence type="ECO:0000259" key="5">
    <source>
        <dbReference type="Pfam" id="PF04755"/>
    </source>
</evidence>
<keyword evidence="7" id="KW-1185">Reference proteome</keyword>
<comment type="caution">
    <text evidence="6">The sequence shown here is derived from an EMBL/GenBank/DDBJ whole genome shotgun (WGS) entry which is preliminary data.</text>
</comment>
<evidence type="ECO:0000313" key="7">
    <source>
        <dbReference type="Proteomes" id="UP000823388"/>
    </source>
</evidence>
<dbReference type="InterPro" id="IPR006843">
    <property type="entry name" value="PAP/fibrillin_dom"/>
</dbReference>
<dbReference type="GO" id="GO:0009536">
    <property type="term" value="C:plastid"/>
    <property type="evidence" value="ECO:0007669"/>
    <property type="project" value="UniProtKB-SubCell"/>
</dbReference>
<dbReference type="EMBL" id="CM029050">
    <property type="protein sequence ID" value="KAG2566198.1"/>
    <property type="molecule type" value="Genomic_DNA"/>
</dbReference>
<dbReference type="PANTHER" id="PTHR31906">
    <property type="entry name" value="PLASTID-LIPID-ASSOCIATED PROTEIN 4, CHLOROPLASTIC-RELATED"/>
    <property type="match status" value="1"/>
</dbReference>
<organism evidence="6 7">
    <name type="scientific">Panicum virgatum</name>
    <name type="common">Blackwell switchgrass</name>
    <dbReference type="NCBI Taxonomy" id="38727"/>
    <lineage>
        <taxon>Eukaryota</taxon>
        <taxon>Viridiplantae</taxon>
        <taxon>Streptophyta</taxon>
        <taxon>Embryophyta</taxon>
        <taxon>Tracheophyta</taxon>
        <taxon>Spermatophyta</taxon>
        <taxon>Magnoliopsida</taxon>
        <taxon>Liliopsida</taxon>
        <taxon>Poales</taxon>
        <taxon>Poaceae</taxon>
        <taxon>PACMAD clade</taxon>
        <taxon>Panicoideae</taxon>
        <taxon>Panicodae</taxon>
        <taxon>Paniceae</taxon>
        <taxon>Panicinae</taxon>
        <taxon>Panicum</taxon>
        <taxon>Panicum sect. Hiantes</taxon>
    </lineage>
</organism>
<feature type="compositionally biased region" description="Low complexity" evidence="4">
    <location>
        <begin position="47"/>
        <end position="64"/>
    </location>
</feature>
<feature type="region of interest" description="Disordered" evidence="4">
    <location>
        <begin position="42"/>
        <end position="66"/>
    </location>
</feature>
<evidence type="ECO:0000256" key="2">
    <source>
        <dbReference type="ARBA" id="ARBA00022640"/>
    </source>
</evidence>
<dbReference type="AlphaFoldDB" id="A0A8T0PZ68"/>
<evidence type="ECO:0000256" key="3">
    <source>
        <dbReference type="ARBA" id="ARBA00022946"/>
    </source>
</evidence>
<reference evidence="6" key="1">
    <citation type="submission" date="2020-05" db="EMBL/GenBank/DDBJ databases">
        <title>WGS assembly of Panicum virgatum.</title>
        <authorList>
            <person name="Lovell J.T."/>
            <person name="Jenkins J."/>
            <person name="Shu S."/>
            <person name="Juenger T.E."/>
            <person name="Schmutz J."/>
        </authorList>
    </citation>
    <scope>NUCLEOTIDE SEQUENCE</scope>
    <source>
        <strain evidence="6">AP13</strain>
    </source>
</reference>
<evidence type="ECO:0000256" key="1">
    <source>
        <dbReference type="ARBA" id="ARBA00004474"/>
    </source>
</evidence>
<name>A0A8T0PZ68_PANVG</name>
<keyword evidence="2" id="KW-0934">Plastid</keyword>